<dbReference type="OrthoDB" id="827860at2"/>
<name>A0A4P6Y5B9_9FLAO</name>
<feature type="transmembrane region" description="Helical" evidence="1">
    <location>
        <begin position="189"/>
        <end position="209"/>
    </location>
</feature>
<dbReference type="InterPro" id="IPR008993">
    <property type="entry name" value="TIMP-like_OB-fold"/>
</dbReference>
<dbReference type="RefSeq" id="WP_133274838.1">
    <property type="nucleotide sequence ID" value="NZ_CP037933.1"/>
</dbReference>
<accession>A0A4P6Y5B9</accession>
<dbReference type="Proteomes" id="UP000291124">
    <property type="component" value="Chromosome"/>
</dbReference>
<gene>
    <name evidence="2" type="ORF">E1750_00295</name>
</gene>
<sequence length="221" mass="25680">MKLHNLILLIICLSITNKSFACKCVEYDKEKMVEYGLKKYDMVFYGELIKRDTINQTYSFKIIELFKGIFISKTIEGVSEGSDCGLFPDKKGLWIVYGNFNNDNKLSLSMCSPTQSQDFGLGWPPPPEFKRDKFGKIIEPTETDSEINYLKFNIETLRSFIYQLEKLRAYKLSQNKLPKNQKNVIYDKALIISLIINTLLFSMLIFILVKKRFSSNKQISE</sequence>
<dbReference type="KEGG" id="fnk:E1750_00295"/>
<dbReference type="SUPFAM" id="SSF50242">
    <property type="entry name" value="TIMP-like"/>
    <property type="match status" value="1"/>
</dbReference>
<dbReference type="Gene3D" id="2.40.50.120">
    <property type="match status" value="1"/>
</dbReference>
<protein>
    <recommendedName>
        <fullName evidence="4">Tissue inhibitor of metalloproteinase</fullName>
    </recommendedName>
</protein>
<dbReference type="AlphaFoldDB" id="A0A4P6Y5B9"/>
<keyword evidence="3" id="KW-1185">Reference proteome</keyword>
<evidence type="ECO:0008006" key="4">
    <source>
        <dbReference type="Google" id="ProtNLM"/>
    </source>
</evidence>
<reference evidence="3" key="1">
    <citation type="submission" date="2019-03" db="EMBL/GenBank/DDBJ databases">
        <title>Flavobacterium sp.</title>
        <authorList>
            <person name="Kim H."/>
        </authorList>
    </citation>
    <scope>NUCLEOTIDE SEQUENCE [LARGE SCALE GENOMIC DNA]</scope>
    <source>
        <strain evidence="3">GS13</strain>
    </source>
</reference>
<proteinExistence type="predicted"/>
<organism evidence="2 3">
    <name type="scientific">Flavobacterium nackdongense</name>
    <dbReference type="NCBI Taxonomy" id="2547394"/>
    <lineage>
        <taxon>Bacteria</taxon>
        <taxon>Pseudomonadati</taxon>
        <taxon>Bacteroidota</taxon>
        <taxon>Flavobacteriia</taxon>
        <taxon>Flavobacteriales</taxon>
        <taxon>Flavobacteriaceae</taxon>
        <taxon>Flavobacterium</taxon>
    </lineage>
</organism>
<evidence type="ECO:0000256" key="1">
    <source>
        <dbReference type="SAM" id="Phobius"/>
    </source>
</evidence>
<dbReference type="EMBL" id="CP037933">
    <property type="protein sequence ID" value="QBN17306.1"/>
    <property type="molecule type" value="Genomic_DNA"/>
</dbReference>
<keyword evidence="1" id="KW-0812">Transmembrane</keyword>
<evidence type="ECO:0000313" key="3">
    <source>
        <dbReference type="Proteomes" id="UP000291124"/>
    </source>
</evidence>
<keyword evidence="1" id="KW-0472">Membrane</keyword>
<evidence type="ECO:0000313" key="2">
    <source>
        <dbReference type="EMBL" id="QBN17306.1"/>
    </source>
</evidence>
<keyword evidence="1" id="KW-1133">Transmembrane helix</keyword>